<comment type="caution">
    <text evidence="2">The sequence shown here is derived from an EMBL/GenBank/DDBJ whole genome shotgun (WGS) entry which is preliminary data.</text>
</comment>
<dbReference type="OrthoDB" id="10257314at2759"/>
<dbReference type="PANTHER" id="PTHR33327:SF3">
    <property type="entry name" value="RNA-DIRECTED DNA POLYMERASE"/>
    <property type="match status" value="1"/>
</dbReference>
<evidence type="ECO:0000313" key="2">
    <source>
        <dbReference type="EMBL" id="CAB3242559.1"/>
    </source>
</evidence>
<accession>A0A8S1AC78</accession>
<gene>
    <name evidence="2" type="ORF">APLA_LOCUS9079</name>
</gene>
<dbReference type="PANTHER" id="PTHR33327">
    <property type="entry name" value="ENDONUCLEASE"/>
    <property type="match status" value="1"/>
</dbReference>
<dbReference type="InterPro" id="IPR055469">
    <property type="entry name" value="DUF7041"/>
</dbReference>
<feature type="domain" description="DUF7041" evidence="1">
    <location>
        <begin position="9"/>
        <end position="64"/>
    </location>
</feature>
<reference evidence="2 3" key="1">
    <citation type="submission" date="2020-04" db="EMBL/GenBank/DDBJ databases">
        <authorList>
            <person name="Wallbank WR R."/>
            <person name="Pardo Diaz C."/>
            <person name="Kozak K."/>
            <person name="Martin S."/>
            <person name="Jiggins C."/>
            <person name="Moest M."/>
            <person name="Warren A I."/>
            <person name="Byers J.R.P. K."/>
            <person name="Montejo-Kovacevich G."/>
            <person name="Yen C E."/>
        </authorList>
    </citation>
    <scope>NUCLEOTIDE SEQUENCE [LARGE SCALE GENOMIC DNA]</scope>
</reference>
<dbReference type="EMBL" id="CADEBC010000517">
    <property type="protein sequence ID" value="CAB3242559.1"/>
    <property type="molecule type" value="Genomic_DNA"/>
</dbReference>
<name>A0A8S1AC78_ARCPL</name>
<proteinExistence type="predicted"/>
<evidence type="ECO:0000313" key="3">
    <source>
        <dbReference type="Proteomes" id="UP000494106"/>
    </source>
</evidence>
<dbReference type="AlphaFoldDB" id="A0A8S1AC78"/>
<dbReference type="Proteomes" id="UP000494106">
    <property type="component" value="Unassembled WGS sequence"/>
</dbReference>
<keyword evidence="3" id="KW-1185">Reference proteome</keyword>
<evidence type="ECO:0000259" key="1">
    <source>
        <dbReference type="Pfam" id="PF23055"/>
    </source>
</evidence>
<sequence>MPRAPEEWEEQKFTLGVPLLRCDDFEQIVDIILNPTATGKYITLKNRLISTYQESDHRQLQKLLGGLELGDSKPSQLLRKMRDHCGKLLIDEALQVIWLN</sequence>
<organism evidence="2 3">
    <name type="scientific">Arctia plantaginis</name>
    <name type="common">Wood tiger moth</name>
    <name type="synonym">Phalaena plantaginis</name>
    <dbReference type="NCBI Taxonomy" id="874455"/>
    <lineage>
        <taxon>Eukaryota</taxon>
        <taxon>Metazoa</taxon>
        <taxon>Ecdysozoa</taxon>
        <taxon>Arthropoda</taxon>
        <taxon>Hexapoda</taxon>
        <taxon>Insecta</taxon>
        <taxon>Pterygota</taxon>
        <taxon>Neoptera</taxon>
        <taxon>Endopterygota</taxon>
        <taxon>Lepidoptera</taxon>
        <taxon>Glossata</taxon>
        <taxon>Ditrysia</taxon>
        <taxon>Noctuoidea</taxon>
        <taxon>Erebidae</taxon>
        <taxon>Arctiinae</taxon>
        <taxon>Arctia</taxon>
    </lineage>
</organism>
<protein>
    <recommendedName>
        <fullName evidence="1">DUF7041 domain-containing protein</fullName>
    </recommendedName>
</protein>
<dbReference type="Pfam" id="PF23055">
    <property type="entry name" value="DUF7041"/>
    <property type="match status" value="1"/>
</dbReference>